<evidence type="ECO:0000313" key="5">
    <source>
        <dbReference type="EMBL" id="NMO01724.1"/>
    </source>
</evidence>
<evidence type="ECO:0000259" key="4">
    <source>
        <dbReference type="PROSITE" id="PS50949"/>
    </source>
</evidence>
<dbReference type="SMART" id="SM00345">
    <property type="entry name" value="HTH_GNTR"/>
    <property type="match status" value="1"/>
</dbReference>
<dbReference type="InterPro" id="IPR011711">
    <property type="entry name" value="GntR_C"/>
</dbReference>
<dbReference type="InterPro" id="IPR000524">
    <property type="entry name" value="Tscrpt_reg_HTH_GntR"/>
</dbReference>
<evidence type="ECO:0000256" key="2">
    <source>
        <dbReference type="ARBA" id="ARBA00023125"/>
    </source>
</evidence>
<dbReference type="GO" id="GO:0003700">
    <property type="term" value="F:DNA-binding transcription factor activity"/>
    <property type="evidence" value="ECO:0007669"/>
    <property type="project" value="InterPro"/>
</dbReference>
<feature type="domain" description="HTH gntR-type" evidence="4">
    <location>
        <begin position="8"/>
        <end position="75"/>
    </location>
</feature>
<dbReference type="SUPFAM" id="SSF48008">
    <property type="entry name" value="GntR ligand-binding domain-like"/>
    <property type="match status" value="1"/>
</dbReference>
<dbReference type="InterPro" id="IPR036390">
    <property type="entry name" value="WH_DNA-bd_sf"/>
</dbReference>
<dbReference type="InterPro" id="IPR036388">
    <property type="entry name" value="WH-like_DNA-bd_sf"/>
</dbReference>
<dbReference type="EMBL" id="JABBNB010000009">
    <property type="protein sequence ID" value="NMO01724.1"/>
    <property type="molecule type" value="Genomic_DNA"/>
</dbReference>
<dbReference type="InterPro" id="IPR008920">
    <property type="entry name" value="TF_FadR/GntR_C"/>
</dbReference>
<accession>A0A848KRY8</accession>
<dbReference type="Pfam" id="PF07729">
    <property type="entry name" value="FCD"/>
    <property type="match status" value="1"/>
</dbReference>
<dbReference type="SUPFAM" id="SSF46785">
    <property type="entry name" value="Winged helix' DNA-binding domain"/>
    <property type="match status" value="1"/>
</dbReference>
<dbReference type="Gene3D" id="1.20.120.530">
    <property type="entry name" value="GntR ligand-binding domain-like"/>
    <property type="match status" value="1"/>
</dbReference>
<gene>
    <name evidence="5" type="ORF">HH308_10910</name>
</gene>
<organism evidence="5 6">
    <name type="scientific">Gordonia asplenii</name>
    <dbReference type="NCBI Taxonomy" id="2725283"/>
    <lineage>
        <taxon>Bacteria</taxon>
        <taxon>Bacillati</taxon>
        <taxon>Actinomycetota</taxon>
        <taxon>Actinomycetes</taxon>
        <taxon>Mycobacteriales</taxon>
        <taxon>Gordoniaceae</taxon>
        <taxon>Gordonia</taxon>
    </lineage>
</organism>
<dbReference type="PANTHER" id="PTHR43537">
    <property type="entry name" value="TRANSCRIPTIONAL REGULATOR, GNTR FAMILY"/>
    <property type="match status" value="1"/>
</dbReference>
<keyword evidence="3" id="KW-0804">Transcription</keyword>
<dbReference type="GO" id="GO:0003677">
    <property type="term" value="F:DNA binding"/>
    <property type="evidence" value="ECO:0007669"/>
    <property type="project" value="UniProtKB-KW"/>
</dbReference>
<dbReference type="Pfam" id="PF00392">
    <property type="entry name" value="GntR"/>
    <property type="match status" value="1"/>
</dbReference>
<dbReference type="CDD" id="cd07377">
    <property type="entry name" value="WHTH_GntR"/>
    <property type="match status" value="1"/>
</dbReference>
<dbReference type="PROSITE" id="PS50949">
    <property type="entry name" value="HTH_GNTR"/>
    <property type="match status" value="1"/>
</dbReference>
<protein>
    <submittedName>
        <fullName evidence="5">GntR family transcriptional regulator</fullName>
    </submittedName>
</protein>
<evidence type="ECO:0000256" key="1">
    <source>
        <dbReference type="ARBA" id="ARBA00023015"/>
    </source>
</evidence>
<keyword evidence="1" id="KW-0805">Transcription regulation</keyword>
<dbReference type="Proteomes" id="UP000550729">
    <property type="component" value="Unassembled WGS sequence"/>
</dbReference>
<dbReference type="SMART" id="SM00895">
    <property type="entry name" value="FCD"/>
    <property type="match status" value="1"/>
</dbReference>
<sequence length="228" mass="24853">MTGRVEPTLMADQVYGVLRDAIMSGELPGGARLRVRDVAAQVGTSVMPVREAIRRLEEAGLAERVPHKGAVVKSVSVEELVDIYDVRRLLEVEAARLGVASISADDCDRMQVEFESMRAAIDQRHVVGHIDRDEALLAILYRAAGNRVLVDTIAGLWSHCRLYKIMGAHAALEQAADGDALWRYQAELIDAARRRDVETAASITAMSITAVTDRLRAALEAESGVHAD</sequence>
<reference evidence="5 6" key="1">
    <citation type="submission" date="2020-04" db="EMBL/GenBank/DDBJ databases">
        <title>Gordonia sp. nov. TBRC 11910.</title>
        <authorList>
            <person name="Suriyachadkun C."/>
        </authorList>
    </citation>
    <scope>NUCLEOTIDE SEQUENCE [LARGE SCALE GENOMIC DNA]</scope>
    <source>
        <strain evidence="5 6">TBRC 11910</strain>
    </source>
</reference>
<evidence type="ECO:0000313" key="6">
    <source>
        <dbReference type="Proteomes" id="UP000550729"/>
    </source>
</evidence>
<dbReference type="PANTHER" id="PTHR43537:SF24">
    <property type="entry name" value="GLUCONATE OPERON TRANSCRIPTIONAL REPRESSOR"/>
    <property type="match status" value="1"/>
</dbReference>
<dbReference type="AlphaFoldDB" id="A0A848KRY8"/>
<name>A0A848KRY8_9ACTN</name>
<keyword evidence="2" id="KW-0238">DNA-binding</keyword>
<dbReference type="Gene3D" id="1.10.10.10">
    <property type="entry name" value="Winged helix-like DNA-binding domain superfamily/Winged helix DNA-binding domain"/>
    <property type="match status" value="1"/>
</dbReference>
<proteinExistence type="predicted"/>
<comment type="caution">
    <text evidence="5">The sequence shown here is derived from an EMBL/GenBank/DDBJ whole genome shotgun (WGS) entry which is preliminary data.</text>
</comment>
<keyword evidence="6" id="KW-1185">Reference proteome</keyword>
<evidence type="ECO:0000256" key="3">
    <source>
        <dbReference type="ARBA" id="ARBA00023163"/>
    </source>
</evidence>